<dbReference type="EMBL" id="CAJVPL010005387">
    <property type="protein sequence ID" value="CAG8657661.1"/>
    <property type="molecule type" value="Genomic_DNA"/>
</dbReference>
<evidence type="ECO:0000256" key="2">
    <source>
        <dbReference type="ARBA" id="ARBA00022980"/>
    </source>
</evidence>
<dbReference type="Pfam" id="PF00687">
    <property type="entry name" value="Ribosomal_L1"/>
    <property type="match status" value="1"/>
</dbReference>
<protein>
    <submittedName>
        <fullName evidence="4">4837_t:CDS:1</fullName>
    </submittedName>
</protein>
<proteinExistence type="inferred from homology"/>
<comment type="caution">
    <text evidence="4">The sequence shown here is derived from an EMBL/GenBank/DDBJ whole genome shotgun (WGS) entry which is preliminary data.</text>
</comment>
<dbReference type="PANTHER" id="PTHR36427:SF3">
    <property type="entry name" value="LARGE RIBOSOMAL SUBUNIT PROTEIN UL1M"/>
    <property type="match status" value="1"/>
</dbReference>
<accession>A0A9N9E1Z1</accession>
<sequence length="145" mass="16772">MKRSRRYREIKEKIPNNKYYNLPEAVDFLQNNNPEKLKNIKAIKKERKIAVIKENLPEDILKICQKITEVELLTIAEVRQKLLGPKGIYPTKKNGSLSENILGEIEKFQQGKTEIKTDKGGNIHAVIGSNDFSLIQLEENYKIIH</sequence>
<organism evidence="4 5">
    <name type="scientific">Ambispora gerdemannii</name>
    <dbReference type="NCBI Taxonomy" id="144530"/>
    <lineage>
        <taxon>Eukaryota</taxon>
        <taxon>Fungi</taxon>
        <taxon>Fungi incertae sedis</taxon>
        <taxon>Mucoromycota</taxon>
        <taxon>Glomeromycotina</taxon>
        <taxon>Glomeromycetes</taxon>
        <taxon>Archaeosporales</taxon>
        <taxon>Ambisporaceae</taxon>
        <taxon>Ambispora</taxon>
    </lineage>
</organism>
<dbReference type="SUPFAM" id="SSF56808">
    <property type="entry name" value="Ribosomal protein L1"/>
    <property type="match status" value="1"/>
</dbReference>
<evidence type="ECO:0000256" key="1">
    <source>
        <dbReference type="ARBA" id="ARBA00010531"/>
    </source>
</evidence>
<dbReference type="InterPro" id="IPR028364">
    <property type="entry name" value="Ribosomal_uL1/biogenesis"/>
</dbReference>
<dbReference type="GO" id="GO:1990904">
    <property type="term" value="C:ribonucleoprotein complex"/>
    <property type="evidence" value="ECO:0007669"/>
    <property type="project" value="UniProtKB-KW"/>
</dbReference>
<dbReference type="InterPro" id="IPR023674">
    <property type="entry name" value="Ribosomal_uL1-like"/>
</dbReference>
<dbReference type="Proteomes" id="UP000789831">
    <property type="component" value="Unassembled WGS sequence"/>
</dbReference>
<dbReference type="Gene3D" id="3.30.190.20">
    <property type="match status" value="1"/>
</dbReference>
<dbReference type="AlphaFoldDB" id="A0A9N9E1Z1"/>
<name>A0A9N9E1Z1_9GLOM</name>
<evidence type="ECO:0000313" key="5">
    <source>
        <dbReference type="Proteomes" id="UP000789831"/>
    </source>
</evidence>
<keyword evidence="2" id="KW-0689">Ribosomal protein</keyword>
<feature type="non-terminal residue" evidence="4">
    <location>
        <position position="145"/>
    </location>
</feature>
<comment type="similarity">
    <text evidence="1">Belongs to the universal ribosomal protein uL1 family.</text>
</comment>
<keyword evidence="5" id="KW-1185">Reference proteome</keyword>
<dbReference type="OrthoDB" id="1747252at2759"/>
<gene>
    <name evidence="4" type="ORF">AGERDE_LOCUS11669</name>
</gene>
<evidence type="ECO:0000256" key="3">
    <source>
        <dbReference type="ARBA" id="ARBA00023274"/>
    </source>
</evidence>
<keyword evidence="3" id="KW-0687">Ribonucleoprotein</keyword>
<dbReference type="GO" id="GO:0005840">
    <property type="term" value="C:ribosome"/>
    <property type="evidence" value="ECO:0007669"/>
    <property type="project" value="UniProtKB-KW"/>
</dbReference>
<reference evidence="4" key="1">
    <citation type="submission" date="2021-06" db="EMBL/GenBank/DDBJ databases">
        <authorList>
            <person name="Kallberg Y."/>
            <person name="Tangrot J."/>
            <person name="Rosling A."/>
        </authorList>
    </citation>
    <scope>NUCLEOTIDE SEQUENCE</scope>
    <source>
        <strain evidence="4">MT106</strain>
    </source>
</reference>
<dbReference type="PANTHER" id="PTHR36427">
    <property type="entry name" value="54S RIBOSOMAL PROTEIN L1, MITOCHONDRIAL"/>
    <property type="match status" value="1"/>
</dbReference>
<dbReference type="Gene3D" id="3.40.50.790">
    <property type="match status" value="1"/>
</dbReference>
<dbReference type="InterPro" id="IPR016095">
    <property type="entry name" value="Ribosomal_uL1_3-a/b-sand"/>
</dbReference>
<evidence type="ECO:0000313" key="4">
    <source>
        <dbReference type="EMBL" id="CAG8657661.1"/>
    </source>
</evidence>